<comment type="caution">
    <text evidence="2">The sequence shown here is derived from an EMBL/GenBank/DDBJ whole genome shotgun (WGS) entry which is preliminary data.</text>
</comment>
<feature type="region of interest" description="Disordered" evidence="1">
    <location>
        <begin position="173"/>
        <end position="193"/>
    </location>
</feature>
<feature type="region of interest" description="Disordered" evidence="1">
    <location>
        <begin position="123"/>
        <end position="152"/>
    </location>
</feature>
<name>A0A397PA35_9SPHN</name>
<dbReference type="EMBL" id="QXDC01000002">
    <property type="protein sequence ID" value="RIA46436.1"/>
    <property type="molecule type" value="Genomic_DNA"/>
</dbReference>
<evidence type="ECO:0000313" key="3">
    <source>
        <dbReference type="Proteomes" id="UP000266568"/>
    </source>
</evidence>
<keyword evidence="3" id="KW-1185">Reference proteome</keyword>
<protein>
    <submittedName>
        <fullName evidence="2">Uncharacterized protein</fullName>
    </submittedName>
</protein>
<proteinExistence type="predicted"/>
<reference evidence="2 3" key="1">
    <citation type="submission" date="2018-08" db="EMBL/GenBank/DDBJ databases">
        <title>Genomic Encyclopedia of Type Strains, Phase IV (KMG-IV): sequencing the most valuable type-strain genomes for metagenomic binning, comparative biology and taxonomic classification.</title>
        <authorList>
            <person name="Goeker M."/>
        </authorList>
    </citation>
    <scope>NUCLEOTIDE SEQUENCE [LARGE SCALE GENOMIC DNA]</scope>
    <source>
        <strain evidence="2 3">DSM 25527</strain>
    </source>
</reference>
<sequence>MTDGFDPADAGCWMARGRPAHHAHAFADAWRCFPDLPNDAPLDARMARTRERVQMLRPLHEAIGLEAERQRKAANFAFVERQIAQGSTDPRHASILHAREVHGYDWDAATAYADGHYAACAGWEARPPPPPRPGQPNTRQPAYDQGFRDGGGQPDDIFDVARRSFAVTPSEPRCIANPRTARPLPSQWPSPTDVPAPVSWHRRLLLLGASEYSTSAIGILAMLQERPGYDAGTIFAIDAHSGLRPIPFTTGPAPADVTALRLLLHEGHYTDVLAVADDAEFARLDANTDILPLARTMERTRNSVLQQRTQFRFWLARGRAPDDQFAAGHIRWSKMAAGLSGRLSDFTARYAGPANPRGHRIVVEDASGELALGYRSALGRKLLPEIVIGNKRHARTVMTDLLRQFAASLRLG</sequence>
<dbReference type="AlphaFoldDB" id="A0A397PA35"/>
<evidence type="ECO:0000256" key="1">
    <source>
        <dbReference type="SAM" id="MobiDB-lite"/>
    </source>
</evidence>
<accession>A0A397PA35</accession>
<dbReference type="RefSeq" id="WP_119034646.1">
    <property type="nucleotide sequence ID" value="NZ_QXDC01000002.1"/>
</dbReference>
<gene>
    <name evidence="2" type="ORF">DFR49_0978</name>
</gene>
<dbReference type="OrthoDB" id="7501533at2"/>
<organism evidence="2 3">
    <name type="scientific">Hephaestia caeni</name>
    <dbReference type="NCBI Taxonomy" id="645617"/>
    <lineage>
        <taxon>Bacteria</taxon>
        <taxon>Pseudomonadati</taxon>
        <taxon>Pseudomonadota</taxon>
        <taxon>Alphaproteobacteria</taxon>
        <taxon>Sphingomonadales</taxon>
        <taxon>Sphingomonadaceae</taxon>
        <taxon>Hephaestia</taxon>
    </lineage>
</organism>
<evidence type="ECO:0000313" key="2">
    <source>
        <dbReference type="EMBL" id="RIA46436.1"/>
    </source>
</evidence>
<dbReference type="Proteomes" id="UP000266568">
    <property type="component" value="Unassembled WGS sequence"/>
</dbReference>